<organism evidence="7">
    <name type="scientific">uncultured Thermomicrobiales bacterium</name>
    <dbReference type="NCBI Taxonomy" id="1645740"/>
    <lineage>
        <taxon>Bacteria</taxon>
        <taxon>Pseudomonadati</taxon>
        <taxon>Thermomicrobiota</taxon>
        <taxon>Thermomicrobia</taxon>
        <taxon>Thermomicrobiales</taxon>
        <taxon>environmental samples</taxon>
    </lineage>
</organism>
<sequence length="246" mass="27577">MRLYNTLTSSVEEFTPRGPALPVTIYACGVTPYMVSHLGHALVGLTYDVLTRYLQFRGLATCYVQNVTDIDDDILRKAAEIDVPWDELGRRETAAYLDAMDRLNIRRPDVYAKATEETAKMIEIIGALLERGLAYEREGNVYFRVAADPDYGKLSRYDRAEMLEVARERGGKPDDPLKDDPLDFLLWQAAAPGEPTWPAPWGAGRPGWHIECSAMSMRYLGETIDIHGGGADLIFPHHESEIAQSE</sequence>
<dbReference type="PANTHER" id="PTHR10890">
    <property type="entry name" value="CYSTEINYL-TRNA SYNTHETASE"/>
    <property type="match status" value="1"/>
</dbReference>
<comment type="similarity">
    <text evidence="1">Belongs to the class-I aminoacyl-tRNA synthetase family.</text>
</comment>
<dbReference type="GO" id="GO:0005524">
    <property type="term" value="F:ATP binding"/>
    <property type="evidence" value="ECO:0007669"/>
    <property type="project" value="UniProtKB-KW"/>
</dbReference>
<evidence type="ECO:0000259" key="6">
    <source>
        <dbReference type="Pfam" id="PF01406"/>
    </source>
</evidence>
<dbReference type="SUPFAM" id="SSF52374">
    <property type="entry name" value="Nucleotidylyl transferase"/>
    <property type="match status" value="1"/>
</dbReference>
<dbReference type="InterPro" id="IPR032678">
    <property type="entry name" value="tRNA-synt_1_cat_dom"/>
</dbReference>
<accession>A0A6J4VV95</accession>
<reference evidence="7" key="1">
    <citation type="submission" date="2020-02" db="EMBL/GenBank/DDBJ databases">
        <authorList>
            <person name="Meier V. D."/>
        </authorList>
    </citation>
    <scope>NUCLEOTIDE SEQUENCE</scope>
    <source>
        <strain evidence="7">AVDCRST_MAG88</strain>
    </source>
</reference>
<keyword evidence="5" id="KW-0067">ATP-binding</keyword>
<dbReference type="Pfam" id="PF01406">
    <property type="entry name" value="tRNA-synt_1e"/>
    <property type="match status" value="1"/>
</dbReference>
<proteinExistence type="inferred from homology"/>
<dbReference type="InterPro" id="IPR014729">
    <property type="entry name" value="Rossmann-like_a/b/a_fold"/>
</dbReference>
<name>A0A6J4VV95_9BACT</name>
<keyword evidence="7" id="KW-0030">Aminoacyl-tRNA synthetase</keyword>
<dbReference type="EMBL" id="CADCWM010001177">
    <property type="protein sequence ID" value="CAA9589437.1"/>
    <property type="molecule type" value="Genomic_DNA"/>
</dbReference>
<evidence type="ECO:0000256" key="4">
    <source>
        <dbReference type="ARBA" id="ARBA00022741"/>
    </source>
</evidence>
<dbReference type="GO" id="GO:0004817">
    <property type="term" value="F:cysteine-tRNA ligase activity"/>
    <property type="evidence" value="ECO:0007669"/>
    <property type="project" value="UniProtKB-EC"/>
</dbReference>
<evidence type="ECO:0000256" key="3">
    <source>
        <dbReference type="ARBA" id="ARBA00022598"/>
    </source>
</evidence>
<dbReference type="PRINTS" id="PR00983">
    <property type="entry name" value="TRNASYNTHCYS"/>
</dbReference>
<keyword evidence="4" id="KW-0547">Nucleotide-binding</keyword>
<dbReference type="PANTHER" id="PTHR10890:SF3">
    <property type="entry name" value="CYSTEINE--TRNA LIGASE, CYTOPLASMIC"/>
    <property type="match status" value="1"/>
</dbReference>
<comment type="subunit">
    <text evidence="2">Monomer.</text>
</comment>
<evidence type="ECO:0000256" key="2">
    <source>
        <dbReference type="ARBA" id="ARBA00011245"/>
    </source>
</evidence>
<feature type="non-terminal residue" evidence="7">
    <location>
        <position position="246"/>
    </location>
</feature>
<dbReference type="GO" id="GO:0005829">
    <property type="term" value="C:cytosol"/>
    <property type="evidence" value="ECO:0007669"/>
    <property type="project" value="TreeGrafter"/>
</dbReference>
<dbReference type="InterPro" id="IPR024909">
    <property type="entry name" value="Cys-tRNA/MSH_ligase"/>
</dbReference>
<dbReference type="AlphaFoldDB" id="A0A6J4VV95"/>
<evidence type="ECO:0000313" key="7">
    <source>
        <dbReference type="EMBL" id="CAA9589437.1"/>
    </source>
</evidence>
<dbReference type="Gene3D" id="3.40.50.620">
    <property type="entry name" value="HUPs"/>
    <property type="match status" value="1"/>
</dbReference>
<dbReference type="EC" id="6.1.1.16" evidence="7"/>
<gene>
    <name evidence="7" type="ORF">AVDCRST_MAG88-4574</name>
</gene>
<feature type="domain" description="tRNA synthetases class I catalytic" evidence="6">
    <location>
        <begin position="23"/>
        <end position="246"/>
    </location>
</feature>
<evidence type="ECO:0000256" key="1">
    <source>
        <dbReference type="ARBA" id="ARBA00005594"/>
    </source>
</evidence>
<dbReference type="PROSITE" id="PS51257">
    <property type="entry name" value="PROKAR_LIPOPROTEIN"/>
    <property type="match status" value="1"/>
</dbReference>
<dbReference type="GO" id="GO:0006423">
    <property type="term" value="P:cysteinyl-tRNA aminoacylation"/>
    <property type="evidence" value="ECO:0007669"/>
    <property type="project" value="TreeGrafter"/>
</dbReference>
<keyword evidence="3 7" id="KW-0436">Ligase</keyword>
<protein>
    <submittedName>
        <fullName evidence="7">Cysteinyl-tRNA synthetase</fullName>
        <ecNumber evidence="7">6.1.1.16</ecNumber>
    </submittedName>
</protein>
<evidence type="ECO:0000256" key="5">
    <source>
        <dbReference type="ARBA" id="ARBA00022840"/>
    </source>
</evidence>